<name>A0AAU9XK89_9CNID</name>
<dbReference type="InterPro" id="IPR002181">
    <property type="entry name" value="Fibrinogen_a/b/g_C_dom"/>
</dbReference>
<dbReference type="Proteomes" id="UP001159428">
    <property type="component" value="Unassembled WGS sequence"/>
</dbReference>
<organism evidence="2 3">
    <name type="scientific">Pocillopora meandrina</name>
    <dbReference type="NCBI Taxonomy" id="46732"/>
    <lineage>
        <taxon>Eukaryota</taxon>
        <taxon>Metazoa</taxon>
        <taxon>Cnidaria</taxon>
        <taxon>Anthozoa</taxon>
        <taxon>Hexacorallia</taxon>
        <taxon>Scleractinia</taxon>
        <taxon>Astrocoeniina</taxon>
        <taxon>Pocilloporidae</taxon>
        <taxon>Pocillopora</taxon>
    </lineage>
</organism>
<dbReference type="InterPro" id="IPR036056">
    <property type="entry name" value="Fibrinogen-like_C"/>
</dbReference>
<dbReference type="Gene3D" id="3.90.215.10">
    <property type="entry name" value="Gamma Fibrinogen, chain A, domain 1"/>
    <property type="match status" value="2"/>
</dbReference>
<dbReference type="EMBL" id="CALNXJ010000047">
    <property type="protein sequence ID" value="CAH3150312.1"/>
    <property type="molecule type" value="Genomic_DNA"/>
</dbReference>
<dbReference type="Pfam" id="PF00147">
    <property type="entry name" value="Fibrinogen_C"/>
    <property type="match status" value="2"/>
</dbReference>
<dbReference type="GO" id="GO:0005615">
    <property type="term" value="C:extracellular space"/>
    <property type="evidence" value="ECO:0007669"/>
    <property type="project" value="TreeGrafter"/>
</dbReference>
<reference evidence="2 3" key="1">
    <citation type="submission" date="2022-05" db="EMBL/GenBank/DDBJ databases">
        <authorList>
            <consortium name="Genoscope - CEA"/>
            <person name="William W."/>
        </authorList>
    </citation>
    <scope>NUCLEOTIDE SEQUENCE [LARGE SCALE GENOMIC DNA]</scope>
</reference>
<comment type="caution">
    <text evidence="2">The sequence shown here is derived from an EMBL/GenBank/DDBJ whole genome shotgun (WGS) entry which is preliminary data.</text>
</comment>
<dbReference type="NCBIfam" id="NF040941">
    <property type="entry name" value="GGGWT_bact"/>
    <property type="match status" value="2"/>
</dbReference>
<evidence type="ECO:0000259" key="1">
    <source>
        <dbReference type="PROSITE" id="PS51406"/>
    </source>
</evidence>
<accession>A0AAU9XK89</accession>
<dbReference type="InterPro" id="IPR014716">
    <property type="entry name" value="Fibrinogen_a/b/g_C_1"/>
</dbReference>
<dbReference type="SMART" id="SM00186">
    <property type="entry name" value="FBG"/>
    <property type="match status" value="2"/>
</dbReference>
<keyword evidence="3" id="KW-1185">Reference proteome</keyword>
<feature type="non-terminal residue" evidence="2">
    <location>
        <position position="345"/>
    </location>
</feature>
<dbReference type="CDD" id="cd00087">
    <property type="entry name" value="FReD"/>
    <property type="match status" value="1"/>
</dbReference>
<dbReference type="PANTHER" id="PTHR19143">
    <property type="entry name" value="FIBRINOGEN/TENASCIN/ANGIOPOEITIN"/>
    <property type="match status" value="1"/>
</dbReference>
<gene>
    <name evidence="2" type="ORF">PMEA_00024709</name>
</gene>
<feature type="non-terminal residue" evidence="2">
    <location>
        <position position="1"/>
    </location>
</feature>
<feature type="domain" description="Fibrinogen C-terminal" evidence="1">
    <location>
        <begin position="228"/>
        <end position="345"/>
    </location>
</feature>
<protein>
    <recommendedName>
        <fullName evidence="1">Fibrinogen C-terminal domain-containing protein</fullName>
    </recommendedName>
</protein>
<sequence>AYYKNCAQLYNCGQTISGVYTIDPDGEGAFNVYCDQTTDGGGWTVFQRRLDGCMDFNLGWADYKKGFGDFLNGEFWLGLEKIHRLTQNETENRLRVDMGVTKRQTVYAEYLWFGIGDKKDKYRLKLGKKSKCATVNDSLSDHKGSPFGTWDKIYKHCTHKIYGGWWYINNTECAVSSNLNGFYHYCKKRKRNMSGTLAERKIHWSNLSGTASKTSPVTSEMKIKPNCAELYNCGQTISGVYTIDPDGKGAFNVYCDQTTDGGGWTVFQRRLNGCMDFNLGWADYKKGFGDFLNGEFWLGLEKIHRLTQNETENRLRVDLGVTKRKTVYAEYLWFGIGDKKDKYRL</sequence>
<proteinExistence type="predicted"/>
<feature type="domain" description="Fibrinogen C-terminal" evidence="1">
    <location>
        <begin position="1"/>
        <end position="227"/>
    </location>
</feature>
<dbReference type="PROSITE" id="PS51406">
    <property type="entry name" value="FIBRINOGEN_C_2"/>
    <property type="match status" value="2"/>
</dbReference>
<dbReference type="AlphaFoldDB" id="A0AAU9XK89"/>
<dbReference type="SUPFAM" id="SSF56496">
    <property type="entry name" value="Fibrinogen C-terminal domain-like"/>
    <property type="match status" value="2"/>
</dbReference>
<evidence type="ECO:0000313" key="3">
    <source>
        <dbReference type="Proteomes" id="UP001159428"/>
    </source>
</evidence>
<evidence type="ECO:0000313" key="2">
    <source>
        <dbReference type="EMBL" id="CAH3150312.1"/>
    </source>
</evidence>
<dbReference type="InterPro" id="IPR050373">
    <property type="entry name" value="Fibrinogen_C-term_domain"/>
</dbReference>